<sequence length="38" mass="4397">MKINTLAFASIFLLLAALTNTTIIEHLSYLLQELMKMW</sequence>
<accession>V2QEQ8</accession>
<dbReference type="KEGG" id="msch:N508_000454"/>
<dbReference type="Proteomes" id="UP000017429">
    <property type="component" value="Chromosome"/>
</dbReference>
<proteinExistence type="predicted"/>
<gene>
    <name evidence="1" type="ORF">N508_000454</name>
</gene>
<organism evidence="1 2">
    <name type="scientific">Mucispirillum schaedleri ASF457</name>
    <dbReference type="NCBI Taxonomy" id="1379858"/>
    <lineage>
        <taxon>Bacteria</taxon>
        <taxon>Pseudomonadati</taxon>
        <taxon>Deferribacterota</taxon>
        <taxon>Deferribacteres</taxon>
        <taxon>Deferribacterales</taxon>
        <taxon>Mucispirillaceae</taxon>
        <taxon>Mucispirillum</taxon>
    </lineage>
</organism>
<reference evidence="1" key="2">
    <citation type="submission" date="2022-05" db="EMBL/GenBank/DDBJ databases">
        <authorList>
            <person name="Proctor A.L."/>
            <person name="Phillips G.J."/>
            <person name="Wannemuehler M.J."/>
        </authorList>
    </citation>
    <scope>NUCLEOTIDE SEQUENCE</scope>
    <source>
        <strain evidence="1">ASF457</strain>
    </source>
</reference>
<dbReference type="AlphaFoldDB" id="V2QEQ8"/>
<dbReference type="EMBL" id="CP097562">
    <property type="protein sequence ID" value="USF23396.1"/>
    <property type="molecule type" value="Genomic_DNA"/>
</dbReference>
<evidence type="ECO:0000313" key="1">
    <source>
        <dbReference type="EMBL" id="USF23396.1"/>
    </source>
</evidence>
<reference evidence="1" key="3">
    <citation type="submission" date="2022-06" db="EMBL/GenBank/DDBJ databases">
        <title>Resources to Facilitate Use of the Altered Schaedler Flora (ASF) Mouse Model to Study Microbiome Function.</title>
        <authorList>
            <person name="Proctor A."/>
            <person name="Parvinroo S."/>
            <person name="Richie T."/>
            <person name="Jia X."/>
            <person name="Lee S.T.M."/>
            <person name="Karp P.D."/>
            <person name="Paley S."/>
            <person name="Kostic A.D."/>
            <person name="Pierre J.F."/>
            <person name="Wannemuehler M.J."/>
            <person name="Phillips G.J."/>
        </authorList>
    </citation>
    <scope>NUCLEOTIDE SEQUENCE</scope>
    <source>
        <strain evidence="1">ASF457</strain>
    </source>
</reference>
<name>V2QEQ8_9BACT</name>
<keyword evidence="2" id="KW-1185">Reference proteome</keyword>
<evidence type="ECO:0000313" key="2">
    <source>
        <dbReference type="Proteomes" id="UP000017429"/>
    </source>
</evidence>
<protein>
    <submittedName>
        <fullName evidence="1">Uncharacterized protein</fullName>
    </submittedName>
</protein>
<reference evidence="1" key="1">
    <citation type="journal article" date="2014" name="Genome Announc.">
        <title>Draft genome sequences of the altered schaedler flora, a defined bacterial community from gnotobiotic mice.</title>
        <authorList>
            <person name="Wannemuehler M.J."/>
            <person name="Overstreet A.M."/>
            <person name="Ward D.V."/>
            <person name="Phillips G.J."/>
        </authorList>
    </citation>
    <scope>NUCLEOTIDE SEQUENCE</scope>
    <source>
        <strain evidence="1">ASF457</strain>
    </source>
</reference>